<dbReference type="InterPro" id="IPR050109">
    <property type="entry name" value="HTH-type_TetR-like_transc_reg"/>
</dbReference>
<dbReference type="Gene3D" id="1.10.357.10">
    <property type="entry name" value="Tetracycline Repressor, domain 2"/>
    <property type="match status" value="1"/>
</dbReference>
<dbReference type="InterPro" id="IPR009057">
    <property type="entry name" value="Homeodomain-like_sf"/>
</dbReference>
<dbReference type="EMBL" id="JAGINU010000001">
    <property type="protein sequence ID" value="MBP2368048.1"/>
    <property type="molecule type" value="Genomic_DNA"/>
</dbReference>
<accession>A0ABS4VWF2</accession>
<dbReference type="PANTHER" id="PTHR30055:SF234">
    <property type="entry name" value="HTH-TYPE TRANSCRIPTIONAL REGULATOR BETI"/>
    <property type="match status" value="1"/>
</dbReference>
<dbReference type="RefSeq" id="WP_210028266.1">
    <property type="nucleotide sequence ID" value="NZ_JAGINU010000001.1"/>
</dbReference>
<dbReference type="PANTHER" id="PTHR30055">
    <property type="entry name" value="HTH-TYPE TRANSCRIPTIONAL REGULATOR RUTR"/>
    <property type="match status" value="1"/>
</dbReference>
<name>A0ABS4VWF2_9PSEU</name>
<evidence type="ECO:0000313" key="5">
    <source>
        <dbReference type="EMBL" id="MBP2368048.1"/>
    </source>
</evidence>
<reference evidence="5 6" key="1">
    <citation type="submission" date="2021-03" db="EMBL/GenBank/DDBJ databases">
        <title>Sequencing the genomes of 1000 actinobacteria strains.</title>
        <authorList>
            <person name="Klenk H.-P."/>
        </authorList>
    </citation>
    <scope>NUCLEOTIDE SEQUENCE [LARGE SCALE GENOMIC DNA]</scope>
    <source>
        <strain evidence="5 6">DSM 45256</strain>
    </source>
</reference>
<organism evidence="5 6">
    <name type="scientific">Pseudonocardia parietis</name>
    <dbReference type="NCBI Taxonomy" id="570936"/>
    <lineage>
        <taxon>Bacteria</taxon>
        <taxon>Bacillati</taxon>
        <taxon>Actinomycetota</taxon>
        <taxon>Actinomycetes</taxon>
        <taxon>Pseudonocardiales</taxon>
        <taxon>Pseudonocardiaceae</taxon>
        <taxon>Pseudonocardia</taxon>
    </lineage>
</organism>
<comment type="caution">
    <text evidence="5">The sequence shown here is derived from an EMBL/GenBank/DDBJ whole genome shotgun (WGS) entry which is preliminary data.</text>
</comment>
<evidence type="ECO:0000256" key="3">
    <source>
        <dbReference type="ARBA" id="ARBA00023163"/>
    </source>
</evidence>
<evidence type="ECO:0000259" key="4">
    <source>
        <dbReference type="Pfam" id="PF00440"/>
    </source>
</evidence>
<gene>
    <name evidence="5" type="ORF">JOF36_003744</name>
</gene>
<keyword evidence="2" id="KW-0238">DNA-binding</keyword>
<dbReference type="InterPro" id="IPR001647">
    <property type="entry name" value="HTH_TetR"/>
</dbReference>
<evidence type="ECO:0000313" key="6">
    <source>
        <dbReference type="Proteomes" id="UP001519295"/>
    </source>
</evidence>
<protein>
    <submittedName>
        <fullName evidence="5">AcrR family transcriptional regulator</fullName>
    </submittedName>
</protein>
<dbReference type="Pfam" id="PF00440">
    <property type="entry name" value="TetR_N"/>
    <property type="match status" value="1"/>
</dbReference>
<dbReference type="SUPFAM" id="SSF46689">
    <property type="entry name" value="Homeodomain-like"/>
    <property type="match status" value="1"/>
</dbReference>
<feature type="domain" description="HTH tetR-type" evidence="4">
    <location>
        <begin position="17"/>
        <end position="62"/>
    </location>
</feature>
<keyword evidence="6" id="KW-1185">Reference proteome</keyword>
<keyword evidence="1" id="KW-0805">Transcription regulation</keyword>
<sequence length="225" mass="24401">MSAHTRTDRNARTRERILDAAERLFAEHGVHAVSNRAIADAADQGNTAAVGYHFGSKMDLVRTLVRRRAVEVDRRRAEMTARLDGGAGLRDWVACLVRPLVDHMVELGGATWYSRFGAQVMTDPVLREVMVAESLHSRALTTALDGLNACLPALPPDVRARRNEICRVLIVHFLAECETTLPTTSATASRRHWNEAADALIDALVGIATSPVTRGTVAASSGRGA</sequence>
<evidence type="ECO:0000256" key="2">
    <source>
        <dbReference type="ARBA" id="ARBA00023125"/>
    </source>
</evidence>
<evidence type="ECO:0000256" key="1">
    <source>
        <dbReference type="ARBA" id="ARBA00023015"/>
    </source>
</evidence>
<keyword evidence="3" id="KW-0804">Transcription</keyword>
<dbReference type="Proteomes" id="UP001519295">
    <property type="component" value="Unassembled WGS sequence"/>
</dbReference>
<proteinExistence type="predicted"/>